<protein>
    <submittedName>
        <fullName evidence="1">Uncharacterized protein</fullName>
    </submittedName>
</protein>
<organism evidence="1 2">
    <name type="scientific">Aspergillus ellipticus CBS 707.79</name>
    <dbReference type="NCBI Taxonomy" id="1448320"/>
    <lineage>
        <taxon>Eukaryota</taxon>
        <taxon>Fungi</taxon>
        <taxon>Dikarya</taxon>
        <taxon>Ascomycota</taxon>
        <taxon>Pezizomycotina</taxon>
        <taxon>Eurotiomycetes</taxon>
        <taxon>Eurotiomycetidae</taxon>
        <taxon>Eurotiales</taxon>
        <taxon>Aspergillaceae</taxon>
        <taxon>Aspergillus</taxon>
        <taxon>Aspergillus subgen. Circumdati</taxon>
    </lineage>
</organism>
<evidence type="ECO:0000313" key="2">
    <source>
        <dbReference type="Proteomes" id="UP000247810"/>
    </source>
</evidence>
<proteinExistence type="predicted"/>
<reference evidence="1 2" key="1">
    <citation type="submission" date="2018-02" db="EMBL/GenBank/DDBJ databases">
        <title>The genomes of Aspergillus section Nigri reveals drivers in fungal speciation.</title>
        <authorList>
            <consortium name="DOE Joint Genome Institute"/>
            <person name="Vesth T.C."/>
            <person name="Nybo J."/>
            <person name="Theobald S."/>
            <person name="Brandl J."/>
            <person name="Frisvad J.C."/>
            <person name="Nielsen K.F."/>
            <person name="Lyhne E.K."/>
            <person name="Kogle M.E."/>
            <person name="Kuo A."/>
            <person name="Riley R."/>
            <person name="Clum A."/>
            <person name="Nolan M."/>
            <person name="Lipzen A."/>
            <person name="Salamov A."/>
            <person name="Henrissat B."/>
            <person name="Wiebenga A."/>
            <person name="De vries R.P."/>
            <person name="Grigoriev I.V."/>
            <person name="Mortensen U.H."/>
            <person name="Andersen M.R."/>
            <person name="Baker S.E."/>
        </authorList>
    </citation>
    <scope>NUCLEOTIDE SEQUENCE [LARGE SCALE GENOMIC DNA]</scope>
    <source>
        <strain evidence="1 2">CBS 707.79</strain>
    </source>
</reference>
<name>A0A319D5B1_9EURO</name>
<accession>A0A319D5B1</accession>
<dbReference type="AlphaFoldDB" id="A0A319D5B1"/>
<dbReference type="OrthoDB" id="10498306at2759"/>
<dbReference type="Proteomes" id="UP000247810">
    <property type="component" value="Unassembled WGS sequence"/>
</dbReference>
<keyword evidence="2" id="KW-1185">Reference proteome</keyword>
<dbReference type="EMBL" id="KZ825918">
    <property type="protein sequence ID" value="PYH92379.1"/>
    <property type="molecule type" value="Genomic_DNA"/>
</dbReference>
<sequence>MDHNLPEDVTARWKPTMMHIMHSGPINPSTVSFDSSVVHNCAIDFLDTHDPSRFVIGIAIRLWHSWWHMLLQKSTTSEIIGSYNTTALLHQIIRGRRTRHEKEYHILSYLASTTCKYRPITVSSAALQLLEECIHRVNLKRVVCVDTTFLDEYVQARFSGHSHTMIYSRILPPETSILSFFYDILHVLEDVDHCLQETLDLHKTLQPLLPHTQLLRYTVEVIGTAFNLLAKELLDSILNGMTLWCPSNVFSHGGIIVMMRLQLSHIPASMKSLMLFSLSGNGGRNPETEGLHS</sequence>
<gene>
    <name evidence="1" type="ORF">BO71DRAFT_26494</name>
</gene>
<dbReference type="VEuPathDB" id="FungiDB:BO71DRAFT_26494"/>
<evidence type="ECO:0000313" key="1">
    <source>
        <dbReference type="EMBL" id="PYH92379.1"/>
    </source>
</evidence>